<dbReference type="Pfam" id="PF03478">
    <property type="entry name" value="Beta-prop_KIB1-4"/>
    <property type="match status" value="1"/>
</dbReference>
<feature type="domain" description="KIB1-4 beta-propeller" evidence="1">
    <location>
        <begin position="21"/>
        <end position="142"/>
    </location>
</feature>
<organism evidence="2">
    <name type="scientific">Oryza barthii</name>
    <dbReference type="NCBI Taxonomy" id="65489"/>
    <lineage>
        <taxon>Eukaryota</taxon>
        <taxon>Viridiplantae</taxon>
        <taxon>Streptophyta</taxon>
        <taxon>Embryophyta</taxon>
        <taxon>Tracheophyta</taxon>
        <taxon>Spermatophyta</taxon>
        <taxon>Magnoliopsida</taxon>
        <taxon>Liliopsida</taxon>
        <taxon>Poales</taxon>
        <taxon>Poaceae</taxon>
        <taxon>BOP clade</taxon>
        <taxon>Oryzoideae</taxon>
        <taxon>Oryzeae</taxon>
        <taxon>Oryzinae</taxon>
        <taxon>Oryza</taxon>
    </lineage>
</organism>
<proteinExistence type="predicted"/>
<protein>
    <recommendedName>
        <fullName evidence="1">KIB1-4 beta-propeller domain-containing protein</fullName>
    </recommendedName>
</protein>
<dbReference type="HOGENOM" id="CLU_145052_0_0_1"/>
<evidence type="ECO:0000313" key="2">
    <source>
        <dbReference type="EnsemblPlants" id="OBART03G32990.1"/>
    </source>
</evidence>
<dbReference type="Proteomes" id="UP000026960">
    <property type="component" value="Chromosome 3"/>
</dbReference>
<name>A0A0D3FNN3_9ORYZ</name>
<reference evidence="2" key="2">
    <citation type="submission" date="2015-03" db="UniProtKB">
        <authorList>
            <consortium name="EnsemblPlants"/>
        </authorList>
    </citation>
    <scope>IDENTIFICATION</scope>
</reference>
<dbReference type="AlphaFoldDB" id="A0A0D3FNN3"/>
<dbReference type="PANTHER" id="PTHR33127">
    <property type="entry name" value="TRANSMEMBRANE PROTEIN"/>
    <property type="match status" value="1"/>
</dbReference>
<dbReference type="eggNOG" id="ENOG502R48V">
    <property type="taxonomic scope" value="Eukaryota"/>
</dbReference>
<sequence>MAMGKEEEYQMMCMALQNENRHYERFKIQSIVAIDEKFYFDISASELGVIKLNPNPTFTTIQVKTLKVSRNCWELAFPHLVVESRGRLYLVVYDRHCIRDMCLFKMDFSRLEWCSVDRLYDQIFFVGKLHFTASYCARQLGLKQGLPVCFSI</sequence>
<keyword evidence="3" id="KW-1185">Reference proteome</keyword>
<reference evidence="2" key="1">
    <citation type="journal article" date="2009" name="Rice">
        <title>De Novo Next Generation Sequencing of Plant Genomes.</title>
        <authorList>
            <person name="Rounsley S."/>
            <person name="Marri P.R."/>
            <person name="Yu Y."/>
            <person name="He R."/>
            <person name="Sisneros N."/>
            <person name="Goicoechea J.L."/>
            <person name="Lee S.J."/>
            <person name="Angelova A."/>
            <person name="Kudrna D."/>
            <person name="Luo M."/>
            <person name="Affourtit J."/>
            <person name="Desany B."/>
            <person name="Knight J."/>
            <person name="Niazi F."/>
            <person name="Egholm M."/>
            <person name="Wing R.A."/>
        </authorList>
    </citation>
    <scope>NUCLEOTIDE SEQUENCE [LARGE SCALE GENOMIC DNA]</scope>
    <source>
        <strain evidence="2">cv. IRGC 105608</strain>
    </source>
</reference>
<evidence type="ECO:0000313" key="3">
    <source>
        <dbReference type="Proteomes" id="UP000026960"/>
    </source>
</evidence>
<dbReference type="Gramene" id="OBART03G32990.1">
    <property type="protein sequence ID" value="OBART03G32990.1"/>
    <property type="gene ID" value="OBART03G32990"/>
</dbReference>
<dbReference type="EnsemblPlants" id="OBART03G32990.1">
    <property type="protein sequence ID" value="OBART03G32990.1"/>
    <property type="gene ID" value="OBART03G32990"/>
</dbReference>
<dbReference type="InterPro" id="IPR005174">
    <property type="entry name" value="KIB1-4_b-propeller"/>
</dbReference>
<evidence type="ECO:0000259" key="1">
    <source>
        <dbReference type="Pfam" id="PF03478"/>
    </source>
</evidence>
<dbReference type="PaxDb" id="65489-OBART03G32990.1"/>
<dbReference type="PANTHER" id="PTHR33127:SF34">
    <property type="entry name" value="DUF295 DOMAIN-CONTAINING PROTEIN"/>
    <property type="match status" value="1"/>
</dbReference>
<accession>A0A0D3FNN3</accession>